<name>A0A3E0VQ85_9MICO</name>
<feature type="domain" description="NAD-dependent epimerase/dehydratase" evidence="2">
    <location>
        <begin position="19"/>
        <end position="154"/>
    </location>
</feature>
<dbReference type="PANTHER" id="PTHR43245">
    <property type="entry name" value="BIFUNCTIONAL POLYMYXIN RESISTANCE PROTEIN ARNA"/>
    <property type="match status" value="1"/>
</dbReference>
<reference evidence="3 4" key="1">
    <citation type="submission" date="2017-04" db="EMBL/GenBank/DDBJ databases">
        <title>Comparative genome analysis of Subtercola boreus.</title>
        <authorList>
            <person name="Cho Y.-J."/>
            <person name="Cho A."/>
            <person name="Kim O.-S."/>
            <person name="Lee J.-I."/>
        </authorList>
    </citation>
    <scope>NUCLEOTIDE SEQUENCE [LARGE SCALE GENOMIC DNA]</scope>
    <source>
        <strain evidence="3 4">P27444</strain>
    </source>
</reference>
<protein>
    <submittedName>
        <fullName evidence="3">NAD-dependent dehydratase</fullName>
    </submittedName>
</protein>
<dbReference type="InterPro" id="IPR036291">
    <property type="entry name" value="NAD(P)-bd_dom_sf"/>
</dbReference>
<evidence type="ECO:0000256" key="1">
    <source>
        <dbReference type="SAM" id="MobiDB-lite"/>
    </source>
</evidence>
<dbReference type="AlphaFoldDB" id="A0A3E0VQ85"/>
<dbReference type="OrthoDB" id="9801785at2"/>
<dbReference type="SUPFAM" id="SSF51735">
    <property type="entry name" value="NAD(P)-binding Rossmann-fold domains"/>
    <property type="match status" value="1"/>
</dbReference>
<gene>
    <name evidence="3" type="ORF">B7R21_13075</name>
</gene>
<dbReference type="Pfam" id="PF01370">
    <property type="entry name" value="Epimerase"/>
    <property type="match status" value="2"/>
</dbReference>
<feature type="region of interest" description="Disordered" evidence="1">
    <location>
        <begin position="157"/>
        <end position="183"/>
    </location>
</feature>
<evidence type="ECO:0000313" key="3">
    <source>
        <dbReference type="EMBL" id="RFA11618.1"/>
    </source>
</evidence>
<dbReference type="Gene3D" id="3.40.50.720">
    <property type="entry name" value="NAD(P)-binding Rossmann-like Domain"/>
    <property type="match status" value="1"/>
</dbReference>
<evidence type="ECO:0000313" key="4">
    <source>
        <dbReference type="Proteomes" id="UP000256709"/>
    </source>
</evidence>
<evidence type="ECO:0000259" key="2">
    <source>
        <dbReference type="Pfam" id="PF01370"/>
    </source>
</evidence>
<dbReference type="InterPro" id="IPR050177">
    <property type="entry name" value="Lipid_A_modif_metabolic_enz"/>
</dbReference>
<dbReference type="Proteomes" id="UP000256709">
    <property type="component" value="Unassembled WGS sequence"/>
</dbReference>
<comment type="caution">
    <text evidence="3">The sequence shown here is derived from an EMBL/GenBank/DDBJ whole genome shotgun (WGS) entry which is preliminary data.</text>
</comment>
<dbReference type="InterPro" id="IPR001509">
    <property type="entry name" value="Epimerase_deHydtase"/>
</dbReference>
<organism evidence="3 4">
    <name type="scientific">Subtercola boreus</name>
    <dbReference type="NCBI Taxonomy" id="120213"/>
    <lineage>
        <taxon>Bacteria</taxon>
        <taxon>Bacillati</taxon>
        <taxon>Actinomycetota</taxon>
        <taxon>Actinomycetes</taxon>
        <taxon>Micrococcales</taxon>
        <taxon>Microbacteriaceae</taxon>
        <taxon>Subtercola</taxon>
    </lineage>
</organism>
<feature type="domain" description="NAD-dependent epimerase/dehydratase" evidence="2">
    <location>
        <begin position="220"/>
        <end position="317"/>
    </location>
</feature>
<proteinExistence type="predicted"/>
<sequence>MPDLALPDTSVPDPAGLLLVTGGAGFIGSAIVREALGLGWRVRVLDSLRADVHAVRPSDETTPVIDGVSLDDSRVEFQLGDVTDPEAVAAALDGVSVVCHQAAKVGLGVDFLDAPDYVASNELGTAVLLAGMTRAGIGRLVMASSMVVYGEGSYRRASGADGQAGGQTSEEVDPGAGPETDVHAGAAIRPPARLQSDLEAGRFDPLDPMTGLPLIPALISEDDPLDPRNVYASSKLSQEYLAASWARSTGGRAIALRYHNVYGPGMPQNTPYAGVASLFRSAIERGEAPRVFEDGRQRRDFVHVADVARANLRAVESTAVDSTAADSTAVDSTAVDSTAAGVGSSFRAFNVGSGTVHTIGDLAEALSRWSGGLEPVVTGEFRLGDVRHITASSERLRAELGWQPSVSFDEGVREFASAPLRAAVQSS</sequence>
<accession>A0A3E0VQ85</accession>
<dbReference type="PANTHER" id="PTHR43245:SF13">
    <property type="entry name" value="UDP-D-APIOSE_UDP-D-XYLOSE SYNTHASE 2"/>
    <property type="match status" value="1"/>
</dbReference>
<dbReference type="EMBL" id="NBXA01000023">
    <property type="protein sequence ID" value="RFA11618.1"/>
    <property type="molecule type" value="Genomic_DNA"/>
</dbReference>